<dbReference type="PANTHER" id="PTHR24287:SF1">
    <property type="entry name" value="P450, PUTATIVE (EUROFUNG)-RELATED"/>
    <property type="match status" value="1"/>
</dbReference>
<evidence type="ECO:0000256" key="2">
    <source>
        <dbReference type="ARBA" id="ARBA00010617"/>
    </source>
</evidence>
<dbReference type="PANTHER" id="PTHR24287">
    <property type="entry name" value="P450, PUTATIVE (EUROFUNG)-RELATED"/>
    <property type="match status" value="1"/>
</dbReference>
<dbReference type="CDD" id="cd11063">
    <property type="entry name" value="CYP52"/>
    <property type="match status" value="1"/>
</dbReference>
<evidence type="ECO:0000256" key="8">
    <source>
        <dbReference type="PIRSR" id="PIRSR602401-1"/>
    </source>
</evidence>
<dbReference type="Proteomes" id="UP001219525">
    <property type="component" value="Unassembled WGS sequence"/>
</dbReference>
<dbReference type="GO" id="GO:0005506">
    <property type="term" value="F:iron ion binding"/>
    <property type="evidence" value="ECO:0007669"/>
    <property type="project" value="InterPro"/>
</dbReference>
<comment type="caution">
    <text evidence="10">The sequence shown here is derived from an EMBL/GenBank/DDBJ whole genome shotgun (WGS) entry which is preliminary data.</text>
</comment>
<evidence type="ECO:0000256" key="9">
    <source>
        <dbReference type="RuleBase" id="RU000461"/>
    </source>
</evidence>
<evidence type="ECO:0000313" key="11">
    <source>
        <dbReference type="Proteomes" id="UP001219525"/>
    </source>
</evidence>
<dbReference type="Pfam" id="PF00067">
    <property type="entry name" value="p450"/>
    <property type="match status" value="1"/>
</dbReference>
<feature type="binding site" description="axial binding residue" evidence="8">
    <location>
        <position position="529"/>
    </location>
    <ligand>
        <name>heme</name>
        <dbReference type="ChEBI" id="CHEBI:30413"/>
    </ligand>
    <ligandPart>
        <name>Fe</name>
        <dbReference type="ChEBI" id="CHEBI:18248"/>
    </ligandPart>
</feature>
<name>A0AAD6VGF2_9AGAR</name>
<dbReference type="EMBL" id="JARJCW010000032">
    <property type="protein sequence ID" value="KAJ7208982.1"/>
    <property type="molecule type" value="Genomic_DNA"/>
</dbReference>
<dbReference type="PRINTS" id="PR00385">
    <property type="entry name" value="P450"/>
</dbReference>
<evidence type="ECO:0000313" key="10">
    <source>
        <dbReference type="EMBL" id="KAJ7208982.1"/>
    </source>
</evidence>
<keyword evidence="11" id="KW-1185">Reference proteome</keyword>
<dbReference type="AlphaFoldDB" id="A0AAD6VGF2"/>
<keyword evidence="7 9" id="KW-0503">Monooxygenase</keyword>
<comment type="cofactor">
    <cofactor evidence="1 8">
        <name>heme</name>
        <dbReference type="ChEBI" id="CHEBI:30413"/>
    </cofactor>
</comment>
<dbReference type="GO" id="GO:0016705">
    <property type="term" value="F:oxidoreductase activity, acting on paired donors, with incorporation or reduction of molecular oxygen"/>
    <property type="evidence" value="ECO:0007669"/>
    <property type="project" value="InterPro"/>
</dbReference>
<dbReference type="InterPro" id="IPR002401">
    <property type="entry name" value="Cyt_P450_E_grp-I"/>
</dbReference>
<evidence type="ECO:0000256" key="5">
    <source>
        <dbReference type="ARBA" id="ARBA00023002"/>
    </source>
</evidence>
<dbReference type="Gene3D" id="1.10.630.10">
    <property type="entry name" value="Cytochrome P450"/>
    <property type="match status" value="1"/>
</dbReference>
<evidence type="ECO:0000256" key="4">
    <source>
        <dbReference type="ARBA" id="ARBA00022723"/>
    </source>
</evidence>
<dbReference type="SUPFAM" id="SSF48264">
    <property type="entry name" value="Cytochrome P450"/>
    <property type="match status" value="1"/>
</dbReference>
<keyword evidence="5 9" id="KW-0560">Oxidoreductase</keyword>
<evidence type="ECO:0000256" key="6">
    <source>
        <dbReference type="ARBA" id="ARBA00023004"/>
    </source>
</evidence>
<evidence type="ECO:0000256" key="3">
    <source>
        <dbReference type="ARBA" id="ARBA00022617"/>
    </source>
</evidence>
<keyword evidence="6 8" id="KW-0408">Iron</keyword>
<dbReference type="GO" id="GO:0004497">
    <property type="term" value="F:monooxygenase activity"/>
    <property type="evidence" value="ECO:0007669"/>
    <property type="project" value="UniProtKB-KW"/>
</dbReference>
<sequence length="606" mass="68528">MEIPPGLSYLVRVLPLTLLPCAATYAVLTHILPFLTSGALPLWSRVAAALLAQPAGVFLSDLYEEHRQARDAASRGAVRMPVIHDKWPLGLSVLSALKESVRSGYPGALIQDWIEEHGNTFITKVLLQKVITTVEPHHVKAILATEFDDYWKGPSDSRLGQSLLGFGVFNTDGERPSHIKLKDNMNLLPSDELWRFHRNLARPFFSRERISDFDIFDRHAQAALSLLKKRLADGYPVDFQDLSARFTLDSAAEFLFGRSVDSMSAGLPYPDSSPLANEPSFLNHPSNTYVRSFVQSQILTTQRAAFGNRWPLVEFWRDRVKPHRKIIDAFIEPILNEELKKKHAQAGAESKGNDDDDDEGTFLTHLVQATDDKEIIRDSIFNILIAGRDTTAATLTFGVYMLAEHPDIVDRLRHEILSTVGSSKMPTYDDLRSMKYLRAFINETLRLYPPVAAKNATTWPPTNPGDKPLYVPAKARCRYSVFVMHRRTDLWGPDALKFDPDRFLDERVRKYLTPNPFIFLPFNAGPRICLDQQFAYYEASFFLVRLLQNFVGFSLAPDAQPEASKPPASWKNRKGTQATEKIRLGLHLTMYSKGGLWVRMNEVASE</sequence>
<dbReference type="InterPro" id="IPR001128">
    <property type="entry name" value="Cyt_P450"/>
</dbReference>
<comment type="similarity">
    <text evidence="2 9">Belongs to the cytochrome P450 family.</text>
</comment>
<evidence type="ECO:0000256" key="1">
    <source>
        <dbReference type="ARBA" id="ARBA00001971"/>
    </source>
</evidence>
<gene>
    <name evidence="10" type="ORF">GGX14DRAFT_453732</name>
</gene>
<accession>A0AAD6VGF2</accession>
<reference evidence="10" key="1">
    <citation type="submission" date="2023-03" db="EMBL/GenBank/DDBJ databases">
        <title>Massive genome expansion in bonnet fungi (Mycena s.s.) driven by repeated elements and novel gene families across ecological guilds.</title>
        <authorList>
            <consortium name="Lawrence Berkeley National Laboratory"/>
            <person name="Harder C.B."/>
            <person name="Miyauchi S."/>
            <person name="Viragh M."/>
            <person name="Kuo A."/>
            <person name="Thoen E."/>
            <person name="Andreopoulos B."/>
            <person name="Lu D."/>
            <person name="Skrede I."/>
            <person name="Drula E."/>
            <person name="Henrissat B."/>
            <person name="Morin E."/>
            <person name="Kohler A."/>
            <person name="Barry K."/>
            <person name="LaButti K."/>
            <person name="Morin E."/>
            <person name="Salamov A."/>
            <person name="Lipzen A."/>
            <person name="Mereny Z."/>
            <person name="Hegedus B."/>
            <person name="Baldrian P."/>
            <person name="Stursova M."/>
            <person name="Weitz H."/>
            <person name="Taylor A."/>
            <person name="Grigoriev I.V."/>
            <person name="Nagy L.G."/>
            <person name="Martin F."/>
            <person name="Kauserud H."/>
        </authorList>
    </citation>
    <scope>NUCLEOTIDE SEQUENCE</scope>
    <source>
        <strain evidence="10">9144</strain>
    </source>
</reference>
<organism evidence="10 11">
    <name type="scientific">Mycena pura</name>
    <dbReference type="NCBI Taxonomy" id="153505"/>
    <lineage>
        <taxon>Eukaryota</taxon>
        <taxon>Fungi</taxon>
        <taxon>Dikarya</taxon>
        <taxon>Basidiomycota</taxon>
        <taxon>Agaricomycotina</taxon>
        <taxon>Agaricomycetes</taxon>
        <taxon>Agaricomycetidae</taxon>
        <taxon>Agaricales</taxon>
        <taxon>Marasmiineae</taxon>
        <taxon>Mycenaceae</taxon>
        <taxon>Mycena</taxon>
    </lineage>
</organism>
<keyword evidence="4 8" id="KW-0479">Metal-binding</keyword>
<dbReference type="InterPro" id="IPR036396">
    <property type="entry name" value="Cyt_P450_sf"/>
</dbReference>
<dbReference type="InterPro" id="IPR017972">
    <property type="entry name" value="Cyt_P450_CS"/>
</dbReference>
<dbReference type="InterPro" id="IPR047146">
    <property type="entry name" value="Cyt_P450_E_CYP52_fungi"/>
</dbReference>
<dbReference type="PROSITE" id="PS00086">
    <property type="entry name" value="CYTOCHROME_P450"/>
    <property type="match status" value="1"/>
</dbReference>
<keyword evidence="3 8" id="KW-0349">Heme</keyword>
<dbReference type="GO" id="GO:0020037">
    <property type="term" value="F:heme binding"/>
    <property type="evidence" value="ECO:0007669"/>
    <property type="project" value="InterPro"/>
</dbReference>
<proteinExistence type="inferred from homology"/>
<dbReference type="PRINTS" id="PR00463">
    <property type="entry name" value="EP450I"/>
</dbReference>
<evidence type="ECO:0000256" key="7">
    <source>
        <dbReference type="ARBA" id="ARBA00023033"/>
    </source>
</evidence>
<protein>
    <submittedName>
        <fullName evidence="10">Cytochrome P450 monooxygenase pc-3</fullName>
    </submittedName>
</protein>